<comment type="caution">
    <text evidence="2">The sequence shown here is derived from an EMBL/GenBank/DDBJ whole genome shotgun (WGS) entry which is preliminary data.</text>
</comment>
<evidence type="ECO:0000313" key="3">
    <source>
        <dbReference type="Proteomes" id="UP000249066"/>
    </source>
</evidence>
<sequence length="208" mass="22512">MDMVPPHKGRNDCFSRSEGCRMTRSLIIFVPALVLAGCNSSPSVEVKNASVSEVAQKVQEARQQGSFVSPGKWRVTTTIKEMNIPGMPPQAVAQMQAQMRKPTVTETCITKEQAEKPSAEMLAGQDNGQCRFEKFTMGGGRIDAVMHCQPQQGGGAVTMTMNGVYAPETYTMKAAMERPGPDGSKMSMKVENSAQRIGECSGDQKGEE</sequence>
<accession>A0A2W5C5F5</accession>
<evidence type="ECO:0008006" key="4">
    <source>
        <dbReference type="Google" id="ProtNLM"/>
    </source>
</evidence>
<protein>
    <recommendedName>
        <fullName evidence="4">DUF3617 domain-containing protein</fullName>
    </recommendedName>
</protein>
<name>A0A2W5C5F5_9SPHN</name>
<dbReference type="AlphaFoldDB" id="A0A2W5C5F5"/>
<organism evidence="2 3">
    <name type="scientific">Sphingomonas sanxanigenens</name>
    <dbReference type="NCBI Taxonomy" id="397260"/>
    <lineage>
        <taxon>Bacteria</taxon>
        <taxon>Pseudomonadati</taxon>
        <taxon>Pseudomonadota</taxon>
        <taxon>Alphaproteobacteria</taxon>
        <taxon>Sphingomonadales</taxon>
        <taxon>Sphingomonadaceae</taxon>
        <taxon>Sphingomonas</taxon>
    </lineage>
</organism>
<feature type="region of interest" description="Disordered" evidence="1">
    <location>
        <begin position="176"/>
        <end position="208"/>
    </location>
</feature>
<dbReference type="Proteomes" id="UP000249066">
    <property type="component" value="Unassembled WGS sequence"/>
</dbReference>
<gene>
    <name evidence="2" type="ORF">DI623_10205</name>
</gene>
<reference evidence="2 3" key="1">
    <citation type="submission" date="2017-08" db="EMBL/GenBank/DDBJ databases">
        <title>Infants hospitalized years apart are colonized by the same room-sourced microbial strains.</title>
        <authorList>
            <person name="Brooks B."/>
            <person name="Olm M.R."/>
            <person name="Firek B.A."/>
            <person name="Baker R."/>
            <person name="Thomas B.C."/>
            <person name="Morowitz M.J."/>
            <person name="Banfield J.F."/>
        </authorList>
    </citation>
    <scope>NUCLEOTIDE SEQUENCE [LARGE SCALE GENOMIC DNA]</scope>
    <source>
        <strain evidence="2">S2_018_000_R2_101</strain>
    </source>
</reference>
<evidence type="ECO:0000313" key="2">
    <source>
        <dbReference type="EMBL" id="PZO89428.1"/>
    </source>
</evidence>
<dbReference type="InterPro" id="IPR022061">
    <property type="entry name" value="DUF3617"/>
</dbReference>
<dbReference type="Pfam" id="PF12276">
    <property type="entry name" value="DUF3617"/>
    <property type="match status" value="1"/>
</dbReference>
<evidence type="ECO:0000256" key="1">
    <source>
        <dbReference type="SAM" id="MobiDB-lite"/>
    </source>
</evidence>
<dbReference type="EMBL" id="QFNN01000059">
    <property type="protein sequence ID" value="PZO89428.1"/>
    <property type="molecule type" value="Genomic_DNA"/>
</dbReference>
<proteinExistence type="predicted"/>